<dbReference type="InterPro" id="IPR017441">
    <property type="entry name" value="Protein_kinase_ATP_BS"/>
</dbReference>
<evidence type="ECO:0000313" key="12">
    <source>
        <dbReference type="EMBL" id="KAL0632359.1"/>
    </source>
</evidence>
<dbReference type="PANTHER" id="PTHR47634">
    <property type="entry name" value="PROTEIN KINASE DOMAIN-CONTAINING PROTEIN-RELATED"/>
    <property type="match status" value="1"/>
</dbReference>
<dbReference type="InterPro" id="IPR000719">
    <property type="entry name" value="Prot_kinase_dom"/>
</dbReference>
<protein>
    <recommendedName>
        <fullName evidence="1">non-specific serine/threonine protein kinase</fullName>
        <ecNumber evidence="1">2.7.11.1</ecNumber>
    </recommendedName>
</protein>
<dbReference type="EC" id="2.7.11.1" evidence="1"/>
<accession>A0ABR3G8S6</accession>
<evidence type="ECO:0000256" key="10">
    <source>
        <dbReference type="SAM" id="MobiDB-lite"/>
    </source>
</evidence>
<evidence type="ECO:0000256" key="4">
    <source>
        <dbReference type="ARBA" id="ARBA00022741"/>
    </source>
</evidence>
<dbReference type="PANTHER" id="PTHR47634:SF9">
    <property type="entry name" value="PROTEIN KINASE DOMAIN-CONTAINING PROTEIN-RELATED"/>
    <property type="match status" value="1"/>
</dbReference>
<reference evidence="12 13" key="1">
    <citation type="submission" date="2024-02" db="EMBL/GenBank/DDBJ databases">
        <title>Discinaceae phylogenomics.</title>
        <authorList>
            <person name="Dirks A.C."/>
            <person name="James T.Y."/>
        </authorList>
    </citation>
    <scope>NUCLEOTIDE SEQUENCE [LARGE SCALE GENOMIC DNA]</scope>
    <source>
        <strain evidence="12 13">ACD0624</strain>
    </source>
</reference>
<keyword evidence="13" id="KW-1185">Reference proteome</keyword>
<dbReference type="SUPFAM" id="SSF56112">
    <property type="entry name" value="Protein kinase-like (PK-like)"/>
    <property type="match status" value="1"/>
</dbReference>
<dbReference type="InterPro" id="IPR051334">
    <property type="entry name" value="SRPK"/>
</dbReference>
<evidence type="ECO:0000256" key="5">
    <source>
        <dbReference type="ARBA" id="ARBA00022777"/>
    </source>
</evidence>
<dbReference type="PROSITE" id="PS50011">
    <property type="entry name" value="PROTEIN_KINASE_DOM"/>
    <property type="match status" value="1"/>
</dbReference>
<feature type="binding site" evidence="9">
    <location>
        <position position="129"/>
    </location>
    <ligand>
        <name>ATP</name>
        <dbReference type="ChEBI" id="CHEBI:30616"/>
    </ligand>
</feature>
<gene>
    <name evidence="12" type="ORF">Q9L58_008753</name>
</gene>
<evidence type="ECO:0000259" key="11">
    <source>
        <dbReference type="PROSITE" id="PS50011"/>
    </source>
</evidence>
<dbReference type="EMBL" id="JBBBZM010000173">
    <property type="protein sequence ID" value="KAL0632359.1"/>
    <property type="molecule type" value="Genomic_DNA"/>
</dbReference>
<keyword evidence="4 9" id="KW-0547">Nucleotide-binding</keyword>
<evidence type="ECO:0000256" key="1">
    <source>
        <dbReference type="ARBA" id="ARBA00012513"/>
    </source>
</evidence>
<evidence type="ECO:0000256" key="8">
    <source>
        <dbReference type="ARBA" id="ARBA00048679"/>
    </source>
</evidence>
<comment type="catalytic activity">
    <reaction evidence="8">
        <text>L-seryl-[protein] + ATP = O-phospho-L-seryl-[protein] + ADP + H(+)</text>
        <dbReference type="Rhea" id="RHEA:17989"/>
        <dbReference type="Rhea" id="RHEA-COMP:9863"/>
        <dbReference type="Rhea" id="RHEA-COMP:11604"/>
        <dbReference type="ChEBI" id="CHEBI:15378"/>
        <dbReference type="ChEBI" id="CHEBI:29999"/>
        <dbReference type="ChEBI" id="CHEBI:30616"/>
        <dbReference type="ChEBI" id="CHEBI:83421"/>
        <dbReference type="ChEBI" id="CHEBI:456216"/>
        <dbReference type="EC" id="2.7.11.1"/>
    </reaction>
</comment>
<evidence type="ECO:0000313" key="13">
    <source>
        <dbReference type="Proteomes" id="UP001447188"/>
    </source>
</evidence>
<evidence type="ECO:0000256" key="6">
    <source>
        <dbReference type="ARBA" id="ARBA00022840"/>
    </source>
</evidence>
<dbReference type="InterPro" id="IPR011009">
    <property type="entry name" value="Kinase-like_dom_sf"/>
</dbReference>
<evidence type="ECO:0000256" key="3">
    <source>
        <dbReference type="ARBA" id="ARBA00022679"/>
    </source>
</evidence>
<proteinExistence type="predicted"/>
<keyword evidence="5" id="KW-0418">Kinase</keyword>
<evidence type="ECO:0000256" key="9">
    <source>
        <dbReference type="PROSITE-ProRule" id="PRU10141"/>
    </source>
</evidence>
<organism evidence="12 13">
    <name type="scientific">Discina gigas</name>
    <dbReference type="NCBI Taxonomy" id="1032678"/>
    <lineage>
        <taxon>Eukaryota</taxon>
        <taxon>Fungi</taxon>
        <taxon>Dikarya</taxon>
        <taxon>Ascomycota</taxon>
        <taxon>Pezizomycotina</taxon>
        <taxon>Pezizomycetes</taxon>
        <taxon>Pezizales</taxon>
        <taxon>Discinaceae</taxon>
        <taxon>Discina</taxon>
    </lineage>
</organism>
<name>A0ABR3G8S6_9PEZI</name>
<comment type="caution">
    <text evidence="12">The sequence shown here is derived from an EMBL/GenBank/DDBJ whole genome shotgun (WGS) entry which is preliminary data.</text>
</comment>
<keyword evidence="2" id="KW-0723">Serine/threonine-protein kinase</keyword>
<comment type="catalytic activity">
    <reaction evidence="7">
        <text>L-threonyl-[protein] + ATP = O-phospho-L-threonyl-[protein] + ADP + H(+)</text>
        <dbReference type="Rhea" id="RHEA:46608"/>
        <dbReference type="Rhea" id="RHEA-COMP:11060"/>
        <dbReference type="Rhea" id="RHEA-COMP:11605"/>
        <dbReference type="ChEBI" id="CHEBI:15378"/>
        <dbReference type="ChEBI" id="CHEBI:30013"/>
        <dbReference type="ChEBI" id="CHEBI:30616"/>
        <dbReference type="ChEBI" id="CHEBI:61977"/>
        <dbReference type="ChEBI" id="CHEBI:456216"/>
        <dbReference type="EC" id="2.7.11.1"/>
    </reaction>
</comment>
<keyword evidence="3" id="KW-0808">Transferase</keyword>
<evidence type="ECO:0000256" key="2">
    <source>
        <dbReference type="ARBA" id="ARBA00022527"/>
    </source>
</evidence>
<dbReference type="Gene3D" id="3.30.200.20">
    <property type="entry name" value="Phosphorylase Kinase, domain 1"/>
    <property type="match status" value="1"/>
</dbReference>
<evidence type="ECO:0000256" key="7">
    <source>
        <dbReference type="ARBA" id="ARBA00047899"/>
    </source>
</evidence>
<keyword evidence="6 9" id="KW-0067">ATP-binding</keyword>
<feature type="region of interest" description="Disordered" evidence="10">
    <location>
        <begin position="24"/>
        <end position="43"/>
    </location>
</feature>
<dbReference type="Proteomes" id="UP001447188">
    <property type="component" value="Unassembled WGS sequence"/>
</dbReference>
<dbReference type="PROSITE" id="PS00107">
    <property type="entry name" value="PROTEIN_KINASE_ATP"/>
    <property type="match status" value="1"/>
</dbReference>
<sequence length="197" mass="21761">MLPYRSTSYTSGGLADLYFPSKSADPKKENSVLGPTSPLESPAVNFTGIEVSAAESDSDEEEQPPEPAGGIIQFYEEDIKDYCIGGYHPVYLGDIFNKKYQIVNKLGFGKFSTIWLALDTSKKRPVALKILKANSHGIERDIHEQETLRYINSDDPNIMLGLYDHFVHTGPNGDHVCLVFDKLGPDPPRTVLSGNVI</sequence>
<feature type="domain" description="Protein kinase" evidence="11">
    <location>
        <begin position="100"/>
        <end position="197"/>
    </location>
</feature>